<keyword evidence="6" id="KW-0238">DNA-binding</keyword>
<dbReference type="PANTHER" id="PTHR30405:SF25">
    <property type="entry name" value="RNA-GUIDED DNA ENDONUCLEASE INSQ-RELATED"/>
    <property type="match status" value="1"/>
</dbReference>
<dbReference type="GO" id="GO:0046872">
    <property type="term" value="F:metal ion binding"/>
    <property type="evidence" value="ECO:0007669"/>
    <property type="project" value="UniProtKB-KW"/>
</dbReference>
<comment type="caution">
    <text evidence="12">The sequence shown here is derived from an EMBL/GenBank/DDBJ whole genome shotgun (WGS) entry which is preliminary data.</text>
</comment>
<reference evidence="12 13" key="1">
    <citation type="submission" date="2018-03" db="EMBL/GenBank/DDBJ databases">
        <title>Genomic Encyclopedia of Archaeal and Bacterial Type Strains, Phase II (KMG-II): from individual species to whole genera.</title>
        <authorList>
            <person name="Goeker M."/>
        </authorList>
    </citation>
    <scope>NUCLEOTIDE SEQUENCE [LARGE SCALE GENOMIC DNA]</scope>
    <source>
        <strain evidence="12 13">DSM 43146</strain>
    </source>
</reference>
<feature type="domain" description="Transposase putative helix-turn-helix" evidence="11">
    <location>
        <begin position="1"/>
        <end position="45"/>
    </location>
</feature>
<evidence type="ECO:0000256" key="4">
    <source>
        <dbReference type="ARBA" id="ARBA00022723"/>
    </source>
</evidence>
<keyword evidence="3" id="KW-0815">Transposition</keyword>
<evidence type="ECO:0000256" key="6">
    <source>
        <dbReference type="ARBA" id="ARBA00023125"/>
    </source>
</evidence>
<evidence type="ECO:0000256" key="8">
    <source>
        <dbReference type="SAM" id="MobiDB-lite"/>
    </source>
</evidence>
<comment type="similarity">
    <text evidence="1">In the C-terminal section; belongs to the transposase 35 family.</text>
</comment>
<evidence type="ECO:0000256" key="5">
    <source>
        <dbReference type="ARBA" id="ARBA00022833"/>
    </source>
</evidence>
<feature type="domain" description="Probable transposase IS891/IS1136/IS1341" evidence="9">
    <location>
        <begin position="169"/>
        <end position="278"/>
    </location>
</feature>
<evidence type="ECO:0000259" key="11">
    <source>
        <dbReference type="Pfam" id="PF12323"/>
    </source>
</evidence>
<dbReference type="Pfam" id="PF07282">
    <property type="entry name" value="Cas12f1-like_TNB"/>
    <property type="match status" value="1"/>
</dbReference>
<proteinExistence type="inferred from homology"/>
<protein>
    <submittedName>
        <fullName evidence="12">Putative transposase</fullName>
    </submittedName>
</protein>
<evidence type="ECO:0000259" key="9">
    <source>
        <dbReference type="Pfam" id="PF01385"/>
    </source>
</evidence>
<keyword evidence="4" id="KW-0479">Metal-binding</keyword>
<dbReference type="AlphaFoldDB" id="A0A2T0K5V6"/>
<dbReference type="InterPro" id="IPR021027">
    <property type="entry name" value="Transposase_put_HTH"/>
</dbReference>
<dbReference type="NCBIfam" id="TIGR01766">
    <property type="entry name" value="IS200/IS605 family accessory protein TnpB-like domain"/>
    <property type="match status" value="1"/>
</dbReference>
<dbReference type="InterPro" id="IPR010095">
    <property type="entry name" value="Cas12f1-like_TNB"/>
</dbReference>
<organism evidence="12 13">
    <name type="scientific">Actinoplanes italicus</name>
    <dbReference type="NCBI Taxonomy" id="113567"/>
    <lineage>
        <taxon>Bacteria</taxon>
        <taxon>Bacillati</taxon>
        <taxon>Actinomycetota</taxon>
        <taxon>Actinomycetes</taxon>
        <taxon>Micromonosporales</taxon>
        <taxon>Micromonosporaceae</taxon>
        <taxon>Actinoplanes</taxon>
    </lineage>
</organism>
<feature type="domain" description="Cas12f1-like TNB" evidence="10">
    <location>
        <begin position="290"/>
        <end position="356"/>
    </location>
</feature>
<dbReference type="RefSeq" id="WP_203737354.1">
    <property type="nucleotide sequence ID" value="NZ_BOMO01000102.1"/>
</dbReference>
<evidence type="ECO:0000256" key="7">
    <source>
        <dbReference type="ARBA" id="ARBA00023172"/>
    </source>
</evidence>
<keyword evidence="7" id="KW-0233">DNA recombination</keyword>
<dbReference type="Pfam" id="PF01385">
    <property type="entry name" value="OrfB_IS605"/>
    <property type="match status" value="1"/>
</dbReference>
<evidence type="ECO:0000256" key="3">
    <source>
        <dbReference type="ARBA" id="ARBA00022578"/>
    </source>
</evidence>
<comment type="similarity">
    <text evidence="2">In the N-terminal section; belongs to the transposase 2 family.</text>
</comment>
<dbReference type="Pfam" id="PF12323">
    <property type="entry name" value="HTH_OrfB_IS605"/>
    <property type="match status" value="1"/>
</dbReference>
<keyword evidence="13" id="KW-1185">Reference proteome</keyword>
<evidence type="ECO:0000256" key="2">
    <source>
        <dbReference type="ARBA" id="ARBA00011044"/>
    </source>
</evidence>
<dbReference type="InterPro" id="IPR001959">
    <property type="entry name" value="Transposase"/>
</dbReference>
<accession>A0A2T0K5V6</accession>
<dbReference type="NCBIfam" id="NF040570">
    <property type="entry name" value="guided_TnpB"/>
    <property type="match status" value="1"/>
</dbReference>
<evidence type="ECO:0000259" key="10">
    <source>
        <dbReference type="Pfam" id="PF07282"/>
    </source>
</evidence>
<dbReference type="PANTHER" id="PTHR30405">
    <property type="entry name" value="TRANSPOSASE"/>
    <property type="match status" value="1"/>
</dbReference>
<dbReference type="EMBL" id="PVMZ01000013">
    <property type="protein sequence ID" value="PRX18347.1"/>
    <property type="molecule type" value="Genomic_DNA"/>
</dbReference>
<gene>
    <name evidence="12" type="ORF">CLV67_113181</name>
</gene>
<dbReference type="GO" id="GO:0006310">
    <property type="term" value="P:DNA recombination"/>
    <property type="evidence" value="ECO:0007669"/>
    <property type="project" value="UniProtKB-KW"/>
</dbReference>
<evidence type="ECO:0000256" key="1">
    <source>
        <dbReference type="ARBA" id="ARBA00008761"/>
    </source>
</evidence>
<evidence type="ECO:0000313" key="13">
    <source>
        <dbReference type="Proteomes" id="UP000239415"/>
    </source>
</evidence>
<dbReference type="GO" id="GO:0032196">
    <property type="term" value="P:transposition"/>
    <property type="evidence" value="ECO:0007669"/>
    <property type="project" value="UniProtKB-KW"/>
</dbReference>
<sequence>MKRAFKFRFIPTPEQADLLIRTFGCVRKVYNLALEARTAAWCQRQERVSYNATSAMLTAWKRTEHLAFLNEVSSVPLQQCLRHLQKAFTGFWEKRSRYPRFKARHRSRASAEFTASAFTFENGQLTLAKMTAPLDIVWSRPLPEGRSPSTVTVSRDSAGRWFVSLLCQDTPAPMPATTQAVGIDAGLDHLITLSTGEKIANPRHERADRKRLARAQRELARKDKGSANRAKARLKVARVHARITDRRRDHLHKLTTRLVRENQTIVIEDLAVRNMVRNHTLARAISDAAWTTFREQLEYKAGWYGRDLVVIDRWYPSSKVCSACGAVADRMPLNVRTWTCPCGATHDRDVNAANNILAAGLAVSACGAGVRTQRGNLRPGQRVGKQETRRATAGIPVP</sequence>
<dbReference type="Proteomes" id="UP000239415">
    <property type="component" value="Unassembled WGS sequence"/>
</dbReference>
<evidence type="ECO:0000313" key="12">
    <source>
        <dbReference type="EMBL" id="PRX18347.1"/>
    </source>
</evidence>
<dbReference type="InterPro" id="IPR051399">
    <property type="entry name" value="RNA-guided_DNA_endo/Transpos"/>
</dbReference>
<name>A0A2T0K5V6_9ACTN</name>
<dbReference type="GO" id="GO:0003677">
    <property type="term" value="F:DNA binding"/>
    <property type="evidence" value="ECO:0007669"/>
    <property type="project" value="UniProtKB-KW"/>
</dbReference>
<keyword evidence="5" id="KW-0862">Zinc</keyword>
<feature type="region of interest" description="Disordered" evidence="8">
    <location>
        <begin position="375"/>
        <end position="398"/>
    </location>
</feature>